<keyword evidence="2" id="KW-0808">Transferase</keyword>
<dbReference type="SUPFAM" id="SSF56672">
    <property type="entry name" value="DNA/RNA polymerases"/>
    <property type="match status" value="1"/>
</dbReference>
<dbReference type="Pfam" id="PF17921">
    <property type="entry name" value="Integrase_H2C2"/>
    <property type="match status" value="1"/>
</dbReference>
<sequence>MSSSGDPHDLNETHSEPIPTRSPPLPTSARRGRGRGRVICRICAIGPPYNPHMCPNDPNLDTSRPLVQHSPVSPIAKRTRQSTRSTNLFGQNQNAATQGESSNAGNAMETESVDTAAASNVVSATAAGSTVAGSTVATSTVASTTLPEMIIPPRLLQNIPAPNAQVDDHQPSNLTNSNVSDFVTSAQFTNVVAQFNSSLTAIAQQINTMSTNMLGLAQVNQSRSSQSNSRTQTTNSSNPPQSQNRLFWRTNPPPPDPSDPDSSGDDSSDDDRRSSRQNFPPRMSNPPPSRRTNRVAVRTVFEYFRGEENLSLSFKKVSIDIGSSIAENMTKLMMRKKKIDPFVGENDHRTVCEFLRIYDRNYTSLEDSDIRCEILRNNICDKACSWVIEEYVVSMKYAELAEYLLKLYWDEDTRNQVWMRFKQEVYSLTGPESFSNYVTSRYYRLRDTRMVSEEKLIKEFQHKCPSTLALILTPYCFSSYKVLMDKLMSPEVRKHEELRKQSLRVGVVVKRNLFPNYKPQATSTASASASASTATTEVKKPPFRFFNRRSVNELTAEGVHEDLACHESMENDEALAQPLPEEDDQYTDSPIEYVAEIAQPSSIAKPSSDPVAPKWKDFEIFGDFLAKSFFQGDAGNSNFNSANNRVFDYSLCGDGVTLDNLCAKLRTSKRKFGRKFLLMFSGHELIRMNDKEKLVDQLKALMVEMFEHHQVNILVIAKPLPLPEKEETYWANFSVMNTIYYRALSVLPETYRKKVLLFDTFKAVGRLSQEKERKNNLYFVCTDGTPRLIMSAGNFQTVQSSASADQHLTWSTAAIKNASKQLSERIEMFSSATQAARKPVKINKAAIMSTSVAEISSSSAMSQPVAQLNSISEANQPESDADDFLGIASINVLDAVASICWSSDEEEDEESSVCSNLSSLSSFTASSDGSSDRLCIQPQILHPRKIIAHVGITRAEIFCDDGSANSFVSKDFVERVIRENPNLKIVSFPQKPVSYGLGEPGKFMRNVDKNTMFPVKLTSTSGAIFEFDLIAEMPQTFGHDIMFGRNVYSHLKINFNYDASTMTFGVPELKGFEIPITIPFPTINEVSASSDLHTLIDEVVESICMPAQLRKKFKQLLKDQIRLFDETNFGCCSVYTHDFTLTEEKAKNYQVKFYPIPQSEKEKFRVIIERWLRSEIIRHSSSQFRSPILMVKKKDGDRRPCVDFRELNKMLEVRGETVPLISELKTRFHGATIFSKLDFKEGFLQIPLSENSKQFTAFSFEGEIYEFNRTPFGTQQSSQSFIRALQVVFSGMQTFVALYVDDLLIFSPDMDTHLEHLSLVFERIASANMTLNLKKCTFYKSEVPYLGFIISDEGVKTDPERVQGILNMAQPTEISGLRSFLGFVGFYRDHIPSFAIIAEPLYRLTRPSEKYIWTDLQERSFALLKQKVADEILLTHPDFTQPFYLQTDASAYGIGGYVYQMRGGGETSSKSASTSSSSATPEPKPVIIALCSRLLNKAERNYGTYERELLALVYTLKKFYYMLIGHRINWLTDHKALLHVKAEANFKERINRWRLELQNFNIENICYVPGVKNQIADILSRFHKKLIPDVTALYHLPSINAVNIVRDNNGAMEVADIIKNFHLHQLADLDCRVLIQETMRGNLTRFKIEDNVLLYQNRDGRFRAYVPFPLRHRFIEFYHQEAAHVGVVKTVNVIRRYFDWPGLAREVRDYVKACDECSLCKRRNFIPQGPQYNVIALKRNEYLAMDYFGPLPGARAGLSKILVIMDMFTKFVRLYPVKFATTEATINAVKKHLAEYGDPKRVLTDNGRQFDTDVWRNFWKSKDVEVTYISAYRPSSNPVERVMSTLGDMLRLYSRDSHRRWPMLISDIETRINNVEHTTTEVPPVALQLKKFPAAHDQTELTDLSEEKYLEICEIARKNILKHIRLRNEYFDRTHRKTIVLTPGHVVYVKSHHLSDKSKGEAKKLFPLFEGPYIMAQNQNPAPAEPIAVPVYPAAGCDSCNNYNVIIRRVCATNNDLTTKYNELCRKYAHLKLELQIAQERGTRYKNQLYRLNPSLFPGEMQVASPPRQAQPVVLRAPVHDIDLRDVPPPPPPGPAPVPAPLPPMEVDVEPEYQPTPRVPFEQRLAQERDQVLVHLQNLPSVNEINRVLGIPNRPAEPARRVEVRQPAPQVQQAEQVRQEVQQIMERARQQAAQAPQPAMQVQQPVQAQQPIPAPAAVPQPQAAPQAQPIAQVPIVQPQVPIVQQQAPAVRQQHQLVPAQNVAPADPLPPRPVRRSLISNPLYIPAVGHEETYEEKRERGRQHTNHDLEQTSILYAHMVRENEELDFGDLIRFAPIIVQYGLFGHPAATYFYVESLRRRVRVVLDTRIGATSMATFSAFRNERNISVNTRPQMLHYHFVHPRFEMVHHHAHTVIQLAHNGRFIPIVLGLTRDWTIPLLVIALDVIAPYISELDVLRQRFALNYNGVECEHQFFWQTDQLLMSNRPVDQMAANELEKRNNDVRNVAAVMNHPVRHRGNPRN</sequence>
<feature type="region of interest" description="Disordered" evidence="9">
    <location>
        <begin position="2159"/>
        <end position="2225"/>
    </location>
</feature>
<dbReference type="PANTHER" id="PTHR37984">
    <property type="entry name" value="PROTEIN CBG26694"/>
    <property type="match status" value="1"/>
</dbReference>
<evidence type="ECO:0000313" key="12">
    <source>
        <dbReference type="EMBL" id="KAK7604481.1"/>
    </source>
</evidence>
<feature type="compositionally biased region" description="Low complexity" evidence="9">
    <location>
        <begin position="2165"/>
        <end position="2183"/>
    </location>
</feature>
<dbReference type="GO" id="GO:0003964">
    <property type="term" value="F:RNA-directed DNA polymerase activity"/>
    <property type="evidence" value="ECO:0007669"/>
    <property type="project" value="UniProtKB-KW"/>
</dbReference>
<dbReference type="PROSITE" id="PS50994">
    <property type="entry name" value="INTEGRASE"/>
    <property type="match status" value="1"/>
</dbReference>
<dbReference type="InterPro" id="IPR012337">
    <property type="entry name" value="RNaseH-like_sf"/>
</dbReference>
<feature type="compositionally biased region" description="Acidic residues" evidence="9">
    <location>
        <begin position="258"/>
        <end position="269"/>
    </location>
</feature>
<dbReference type="InterPro" id="IPR036397">
    <property type="entry name" value="RNaseH_sf"/>
</dbReference>
<accession>A0AAN9TUL3</accession>
<evidence type="ECO:0000256" key="6">
    <source>
        <dbReference type="ARBA" id="ARBA00022801"/>
    </source>
</evidence>
<dbReference type="PROSITE" id="PS50878">
    <property type="entry name" value="RT_POL"/>
    <property type="match status" value="1"/>
</dbReference>
<evidence type="ECO:0000256" key="8">
    <source>
        <dbReference type="SAM" id="Coils"/>
    </source>
</evidence>
<evidence type="ECO:0000256" key="1">
    <source>
        <dbReference type="ARBA" id="ARBA00012493"/>
    </source>
</evidence>
<evidence type="ECO:0000256" key="7">
    <source>
        <dbReference type="ARBA" id="ARBA00022918"/>
    </source>
</evidence>
<keyword evidence="13" id="KW-1185">Reference proteome</keyword>
<feature type="domain" description="Reverse transcriptase" evidence="10">
    <location>
        <begin position="1172"/>
        <end position="1350"/>
    </location>
</feature>
<dbReference type="PANTHER" id="PTHR37984:SF5">
    <property type="entry name" value="PROTEIN NYNRIN-LIKE"/>
    <property type="match status" value="1"/>
</dbReference>
<feature type="compositionally biased region" description="Basic and acidic residues" evidence="9">
    <location>
        <begin position="1"/>
        <end position="15"/>
    </location>
</feature>
<evidence type="ECO:0000256" key="5">
    <source>
        <dbReference type="ARBA" id="ARBA00022759"/>
    </source>
</evidence>
<keyword evidence="5" id="KW-0255">Endonuclease</keyword>
<keyword evidence="6" id="KW-0378">Hydrolase</keyword>
<dbReference type="EMBL" id="JBBCAQ010000003">
    <property type="protein sequence ID" value="KAK7604481.1"/>
    <property type="molecule type" value="Genomic_DNA"/>
</dbReference>
<dbReference type="CDD" id="cd01647">
    <property type="entry name" value="RT_LTR"/>
    <property type="match status" value="1"/>
</dbReference>
<evidence type="ECO:0000259" key="10">
    <source>
        <dbReference type="PROSITE" id="PS50878"/>
    </source>
</evidence>
<dbReference type="GO" id="GO:0003676">
    <property type="term" value="F:nucleic acid binding"/>
    <property type="evidence" value="ECO:0007669"/>
    <property type="project" value="InterPro"/>
</dbReference>
<feature type="region of interest" description="Disordered" evidence="9">
    <location>
        <begin position="55"/>
        <end position="112"/>
    </location>
</feature>
<organism evidence="12 13">
    <name type="scientific">Parthenolecanium corni</name>
    <dbReference type="NCBI Taxonomy" id="536013"/>
    <lineage>
        <taxon>Eukaryota</taxon>
        <taxon>Metazoa</taxon>
        <taxon>Ecdysozoa</taxon>
        <taxon>Arthropoda</taxon>
        <taxon>Hexapoda</taxon>
        <taxon>Insecta</taxon>
        <taxon>Pterygota</taxon>
        <taxon>Neoptera</taxon>
        <taxon>Paraneoptera</taxon>
        <taxon>Hemiptera</taxon>
        <taxon>Sternorrhyncha</taxon>
        <taxon>Coccoidea</taxon>
        <taxon>Coccidae</taxon>
        <taxon>Parthenolecanium</taxon>
    </lineage>
</organism>
<dbReference type="InterPro" id="IPR050951">
    <property type="entry name" value="Retrovirus_Pol_polyprotein"/>
</dbReference>
<dbReference type="GO" id="GO:0016787">
    <property type="term" value="F:hydrolase activity"/>
    <property type="evidence" value="ECO:0007669"/>
    <property type="project" value="UniProtKB-KW"/>
</dbReference>
<dbReference type="Gene3D" id="3.30.70.270">
    <property type="match status" value="2"/>
</dbReference>
<dbReference type="CDD" id="cd09274">
    <property type="entry name" value="RNase_HI_RT_Ty3"/>
    <property type="match status" value="1"/>
</dbReference>
<feature type="region of interest" description="Disordered" evidence="9">
    <location>
        <begin position="1"/>
        <end position="33"/>
    </location>
</feature>
<name>A0AAN9TUL3_9HEMI</name>
<keyword evidence="8" id="KW-0175">Coiled coil</keyword>
<dbReference type="InterPro" id="IPR000477">
    <property type="entry name" value="RT_dom"/>
</dbReference>
<dbReference type="GO" id="GO:0042575">
    <property type="term" value="C:DNA polymerase complex"/>
    <property type="evidence" value="ECO:0007669"/>
    <property type="project" value="UniProtKB-ARBA"/>
</dbReference>
<gene>
    <name evidence="12" type="ORF">V9T40_005667</name>
</gene>
<evidence type="ECO:0000256" key="2">
    <source>
        <dbReference type="ARBA" id="ARBA00022679"/>
    </source>
</evidence>
<feature type="compositionally biased region" description="Low complexity" evidence="9">
    <location>
        <begin position="2190"/>
        <end position="2211"/>
    </location>
</feature>
<feature type="domain" description="Integrase catalytic" evidence="11">
    <location>
        <begin position="1726"/>
        <end position="1892"/>
    </location>
</feature>
<dbReference type="Pfam" id="PF00078">
    <property type="entry name" value="RVT_1"/>
    <property type="match status" value="1"/>
</dbReference>
<dbReference type="InterPro" id="IPR043502">
    <property type="entry name" value="DNA/RNA_pol_sf"/>
</dbReference>
<dbReference type="EC" id="2.7.7.49" evidence="1"/>
<dbReference type="FunFam" id="3.30.70.270:FF:000020">
    <property type="entry name" value="Transposon Tf2-6 polyprotein-like Protein"/>
    <property type="match status" value="1"/>
</dbReference>
<dbReference type="InterPro" id="IPR001584">
    <property type="entry name" value="Integrase_cat-core"/>
</dbReference>
<keyword evidence="4" id="KW-0540">Nuclease</keyword>
<evidence type="ECO:0000256" key="4">
    <source>
        <dbReference type="ARBA" id="ARBA00022722"/>
    </source>
</evidence>
<evidence type="ECO:0000256" key="3">
    <source>
        <dbReference type="ARBA" id="ARBA00022695"/>
    </source>
</evidence>
<evidence type="ECO:0000256" key="9">
    <source>
        <dbReference type="SAM" id="MobiDB-lite"/>
    </source>
</evidence>
<dbReference type="Gene3D" id="3.10.10.10">
    <property type="entry name" value="HIV Type 1 Reverse Transcriptase, subunit A, domain 1"/>
    <property type="match status" value="1"/>
</dbReference>
<dbReference type="InterPro" id="IPR041588">
    <property type="entry name" value="Integrase_H2C2"/>
</dbReference>
<evidence type="ECO:0000313" key="13">
    <source>
        <dbReference type="Proteomes" id="UP001367676"/>
    </source>
</evidence>
<dbReference type="Pfam" id="PF00665">
    <property type="entry name" value="rve"/>
    <property type="match status" value="1"/>
</dbReference>
<dbReference type="Gene3D" id="1.10.340.70">
    <property type="match status" value="1"/>
</dbReference>
<feature type="coiled-coil region" evidence="8">
    <location>
        <begin position="2014"/>
        <end position="2041"/>
    </location>
</feature>
<protein>
    <recommendedName>
        <fullName evidence="1">RNA-directed DNA polymerase</fullName>
        <ecNumber evidence="1">2.7.7.49</ecNumber>
    </recommendedName>
</protein>
<keyword evidence="3" id="KW-0548">Nucleotidyltransferase</keyword>
<dbReference type="GO" id="GO:0015074">
    <property type="term" value="P:DNA integration"/>
    <property type="evidence" value="ECO:0007669"/>
    <property type="project" value="InterPro"/>
</dbReference>
<feature type="compositionally biased region" description="Polar residues" evidence="9">
    <location>
        <begin position="82"/>
        <end position="105"/>
    </location>
</feature>
<feature type="compositionally biased region" description="Low complexity" evidence="9">
    <location>
        <begin position="220"/>
        <end position="238"/>
    </location>
</feature>
<dbReference type="GO" id="GO:0004519">
    <property type="term" value="F:endonuclease activity"/>
    <property type="evidence" value="ECO:0007669"/>
    <property type="project" value="UniProtKB-KW"/>
</dbReference>
<feature type="region of interest" description="Disordered" evidence="9">
    <location>
        <begin position="218"/>
        <end position="293"/>
    </location>
</feature>
<dbReference type="Pfam" id="PF17917">
    <property type="entry name" value="RT_RNaseH"/>
    <property type="match status" value="1"/>
</dbReference>
<dbReference type="SUPFAM" id="SSF53098">
    <property type="entry name" value="Ribonuclease H-like"/>
    <property type="match status" value="1"/>
</dbReference>
<proteinExistence type="predicted"/>
<comment type="caution">
    <text evidence="12">The sequence shown here is derived from an EMBL/GenBank/DDBJ whole genome shotgun (WGS) entry which is preliminary data.</text>
</comment>
<evidence type="ECO:0000259" key="11">
    <source>
        <dbReference type="PROSITE" id="PS50994"/>
    </source>
</evidence>
<keyword evidence="7" id="KW-0695">RNA-directed DNA polymerase</keyword>
<dbReference type="Gene3D" id="3.30.420.10">
    <property type="entry name" value="Ribonuclease H-like superfamily/Ribonuclease H"/>
    <property type="match status" value="1"/>
</dbReference>
<dbReference type="Proteomes" id="UP001367676">
    <property type="component" value="Unassembled WGS sequence"/>
</dbReference>
<dbReference type="InterPro" id="IPR043128">
    <property type="entry name" value="Rev_trsase/Diguanyl_cyclase"/>
</dbReference>
<reference evidence="12 13" key="1">
    <citation type="submission" date="2024-03" db="EMBL/GenBank/DDBJ databases">
        <title>Adaptation during the transition from Ophiocordyceps entomopathogen to insect associate is accompanied by gene loss and intensified selection.</title>
        <authorList>
            <person name="Ward C.M."/>
            <person name="Onetto C.A."/>
            <person name="Borneman A.R."/>
        </authorList>
    </citation>
    <scope>NUCLEOTIDE SEQUENCE [LARGE SCALE GENOMIC DNA]</scope>
    <source>
        <strain evidence="12">AWRI1</strain>
        <tissue evidence="12">Single Adult Female</tissue>
    </source>
</reference>
<dbReference type="InterPro" id="IPR041373">
    <property type="entry name" value="RT_RNaseH"/>
</dbReference>